<feature type="region of interest" description="Disordered" evidence="1">
    <location>
        <begin position="51"/>
        <end position="70"/>
    </location>
</feature>
<proteinExistence type="predicted"/>
<name>A0A9D4DFJ0_DREPO</name>
<reference evidence="2" key="1">
    <citation type="journal article" date="2019" name="bioRxiv">
        <title>The Genome of the Zebra Mussel, Dreissena polymorpha: A Resource for Invasive Species Research.</title>
        <authorList>
            <person name="McCartney M.A."/>
            <person name="Auch B."/>
            <person name="Kono T."/>
            <person name="Mallez S."/>
            <person name="Zhang Y."/>
            <person name="Obille A."/>
            <person name="Becker A."/>
            <person name="Abrahante J.E."/>
            <person name="Garbe J."/>
            <person name="Badalamenti J.P."/>
            <person name="Herman A."/>
            <person name="Mangelson H."/>
            <person name="Liachko I."/>
            <person name="Sullivan S."/>
            <person name="Sone E.D."/>
            <person name="Koren S."/>
            <person name="Silverstein K.A.T."/>
            <person name="Beckman K.B."/>
            <person name="Gohl D.M."/>
        </authorList>
    </citation>
    <scope>NUCLEOTIDE SEQUENCE</scope>
    <source>
        <strain evidence="2">Duluth1</strain>
        <tissue evidence="2">Whole animal</tissue>
    </source>
</reference>
<evidence type="ECO:0000313" key="2">
    <source>
        <dbReference type="EMBL" id="KAH3747560.1"/>
    </source>
</evidence>
<accession>A0A9D4DFJ0</accession>
<reference evidence="2" key="2">
    <citation type="submission" date="2020-11" db="EMBL/GenBank/DDBJ databases">
        <authorList>
            <person name="McCartney M.A."/>
            <person name="Auch B."/>
            <person name="Kono T."/>
            <person name="Mallez S."/>
            <person name="Becker A."/>
            <person name="Gohl D.M."/>
            <person name="Silverstein K.A.T."/>
            <person name="Koren S."/>
            <person name="Bechman K.B."/>
            <person name="Herman A."/>
            <person name="Abrahante J.E."/>
            <person name="Garbe J."/>
        </authorList>
    </citation>
    <scope>NUCLEOTIDE SEQUENCE</scope>
    <source>
        <strain evidence="2">Duluth1</strain>
        <tissue evidence="2">Whole animal</tissue>
    </source>
</reference>
<sequence>MLIGNLRRVRREFGNFGSAFPLARWRSVRQYIKTRRSASWAVLGQQLERARRDRGESHQQKIFSPVHMSL</sequence>
<dbReference type="EMBL" id="JAIWYP010000010">
    <property type="protein sequence ID" value="KAH3747560.1"/>
    <property type="molecule type" value="Genomic_DNA"/>
</dbReference>
<gene>
    <name evidence="2" type="ORF">DPMN_181987</name>
</gene>
<evidence type="ECO:0000256" key="1">
    <source>
        <dbReference type="SAM" id="MobiDB-lite"/>
    </source>
</evidence>
<dbReference type="AlphaFoldDB" id="A0A9D4DFJ0"/>
<evidence type="ECO:0000313" key="3">
    <source>
        <dbReference type="Proteomes" id="UP000828390"/>
    </source>
</evidence>
<comment type="caution">
    <text evidence="2">The sequence shown here is derived from an EMBL/GenBank/DDBJ whole genome shotgun (WGS) entry which is preliminary data.</text>
</comment>
<protein>
    <submittedName>
        <fullName evidence="2">Uncharacterized protein</fullName>
    </submittedName>
</protein>
<keyword evidence="3" id="KW-1185">Reference proteome</keyword>
<organism evidence="2 3">
    <name type="scientific">Dreissena polymorpha</name>
    <name type="common">Zebra mussel</name>
    <name type="synonym">Mytilus polymorpha</name>
    <dbReference type="NCBI Taxonomy" id="45954"/>
    <lineage>
        <taxon>Eukaryota</taxon>
        <taxon>Metazoa</taxon>
        <taxon>Spiralia</taxon>
        <taxon>Lophotrochozoa</taxon>
        <taxon>Mollusca</taxon>
        <taxon>Bivalvia</taxon>
        <taxon>Autobranchia</taxon>
        <taxon>Heteroconchia</taxon>
        <taxon>Euheterodonta</taxon>
        <taxon>Imparidentia</taxon>
        <taxon>Neoheterodontei</taxon>
        <taxon>Myida</taxon>
        <taxon>Dreissenoidea</taxon>
        <taxon>Dreissenidae</taxon>
        <taxon>Dreissena</taxon>
    </lineage>
</organism>
<dbReference type="Proteomes" id="UP000828390">
    <property type="component" value="Unassembled WGS sequence"/>
</dbReference>